<dbReference type="OrthoDB" id="301436at2157"/>
<dbReference type="Proteomes" id="UP000766904">
    <property type="component" value="Unassembled WGS sequence"/>
</dbReference>
<accession>A0A8J8Q2D4</accession>
<proteinExistence type="predicted"/>
<sequence length="257" mass="29936">MTRDFTYEIYEELLQAGMDAGYEHIPVREYLDRKELPNQFIIHRHDVDRKPENALEMARLEAKYDISTTYYFRTIDKTYKPDLIREIEELGHEIGYHYEDMDRADGNLEQAHESFADELERVRQLARVETVCMHGNPLTSHDNRDMWDYSQGFDDYDLRGEAYLSMDFVDVTYFSDTGRTWEDGDLKIKDHPVGESQKQVQVGGTSELIELVSKGEVPRLCLLSHPNRWAATNVEYVAELAKDTTTNIGKIALTLIR</sequence>
<evidence type="ECO:0008006" key="3">
    <source>
        <dbReference type="Google" id="ProtNLM"/>
    </source>
</evidence>
<protein>
    <recommendedName>
        <fullName evidence="3">Polysaccharide deacetylase</fullName>
    </recommendedName>
</protein>
<gene>
    <name evidence="1" type="ORF">CV102_18100</name>
</gene>
<dbReference type="GO" id="GO:0005975">
    <property type="term" value="P:carbohydrate metabolic process"/>
    <property type="evidence" value="ECO:0007669"/>
    <property type="project" value="InterPro"/>
</dbReference>
<dbReference type="SUPFAM" id="SSF88713">
    <property type="entry name" value="Glycoside hydrolase/deacetylase"/>
    <property type="match status" value="1"/>
</dbReference>
<dbReference type="EMBL" id="PHNJ01000011">
    <property type="protein sequence ID" value="TYL37228.1"/>
    <property type="molecule type" value="Genomic_DNA"/>
</dbReference>
<reference evidence="1" key="1">
    <citation type="submission" date="2017-11" db="EMBL/GenBank/DDBJ databases">
        <authorList>
            <person name="Kajale S.C."/>
            <person name="Sharma A."/>
        </authorList>
    </citation>
    <scope>NUCLEOTIDE SEQUENCE</scope>
    <source>
        <strain evidence="1">LS1_42</strain>
    </source>
</reference>
<keyword evidence="2" id="KW-1185">Reference proteome</keyword>
<dbReference type="AlphaFoldDB" id="A0A8J8Q2D4"/>
<dbReference type="RefSeq" id="WP_148859377.1">
    <property type="nucleotide sequence ID" value="NZ_PHNJ01000011.1"/>
</dbReference>
<name>A0A8J8Q2D4_9EURY</name>
<evidence type="ECO:0000313" key="1">
    <source>
        <dbReference type="EMBL" id="TYL37228.1"/>
    </source>
</evidence>
<evidence type="ECO:0000313" key="2">
    <source>
        <dbReference type="Proteomes" id="UP000766904"/>
    </source>
</evidence>
<comment type="caution">
    <text evidence="1">The sequence shown here is derived from an EMBL/GenBank/DDBJ whole genome shotgun (WGS) entry which is preliminary data.</text>
</comment>
<organism evidence="1 2">
    <name type="scientific">Natronococcus pandeyae</name>
    <dbReference type="NCBI Taxonomy" id="2055836"/>
    <lineage>
        <taxon>Archaea</taxon>
        <taxon>Methanobacteriati</taxon>
        <taxon>Methanobacteriota</taxon>
        <taxon>Stenosarchaea group</taxon>
        <taxon>Halobacteria</taxon>
        <taxon>Halobacteriales</taxon>
        <taxon>Natrialbaceae</taxon>
        <taxon>Natronococcus</taxon>
    </lineage>
</organism>
<dbReference type="InterPro" id="IPR011330">
    <property type="entry name" value="Glyco_hydro/deAcase_b/a-brl"/>
</dbReference>